<proteinExistence type="predicted"/>
<dbReference type="EMBL" id="CAXAMN010026306">
    <property type="protein sequence ID" value="CAK9102080.1"/>
    <property type="molecule type" value="Genomic_DNA"/>
</dbReference>
<sequence>MALMTCRKLEDKLANHKIELRPWTLNLNLEDLRKNREMPGAFLSFLGVADSTLPLRGTAHRVVRGAPESEAMVNAFCTSSLWLRQVLQQFPAAIPESQFVVPSQSILSHSERRNLTDLQETAQWLGGINVPRMVLKSLMSGVKNSFGTIVLHPTSYDGALELAAISEGMWVMGTSIVDAHFKASSDAVKNHLLQAWKQGAHPMDGQSKRHKKDVPSDDLPKAPELPELKLCQHNNGKISIPRDVRQHFMQCPVHGPEWRELLVAFDKDWGATPPPAGAGAFKLEPFDWATCFSGSPTTLDALKQKFGADLTEMVGIGKTLLYLAPGPQLYVGAKECAVHLKALEGAIVSHGAGSWLTGDKAAKFESNNPDRGIPCKIDSDDIGCIYEENSVDGPMQSLRTILQHIESQGIVDFQLGGHKVARPPDVQQGKAPDHFDVMPEDGNPLIWRPQAIQAKNLKGTNIASHFTLSALKDSPLHLVWRLRLYPAERMIAAAKPLWFLPADLQPAKDGCQRII</sequence>
<organism evidence="1 2">
    <name type="scientific">Durusdinium trenchii</name>
    <dbReference type="NCBI Taxonomy" id="1381693"/>
    <lineage>
        <taxon>Eukaryota</taxon>
        <taxon>Sar</taxon>
        <taxon>Alveolata</taxon>
        <taxon>Dinophyceae</taxon>
        <taxon>Suessiales</taxon>
        <taxon>Symbiodiniaceae</taxon>
        <taxon>Durusdinium</taxon>
    </lineage>
</organism>
<evidence type="ECO:0000313" key="1">
    <source>
        <dbReference type="EMBL" id="CAK9102080.1"/>
    </source>
</evidence>
<evidence type="ECO:0000313" key="2">
    <source>
        <dbReference type="Proteomes" id="UP001642484"/>
    </source>
</evidence>
<protein>
    <submittedName>
        <fullName evidence="1">Uncharacterized protein</fullName>
    </submittedName>
</protein>
<keyword evidence="2" id="KW-1185">Reference proteome</keyword>
<reference evidence="1 2" key="1">
    <citation type="submission" date="2024-02" db="EMBL/GenBank/DDBJ databases">
        <authorList>
            <person name="Chen Y."/>
            <person name="Shah S."/>
            <person name="Dougan E. K."/>
            <person name="Thang M."/>
            <person name="Chan C."/>
        </authorList>
    </citation>
    <scope>NUCLEOTIDE SEQUENCE [LARGE SCALE GENOMIC DNA]</scope>
</reference>
<dbReference type="Proteomes" id="UP001642484">
    <property type="component" value="Unassembled WGS sequence"/>
</dbReference>
<gene>
    <name evidence="1" type="ORF">CCMP2556_LOCUS48069</name>
</gene>
<accession>A0ABP0RPP0</accession>
<name>A0ABP0RPP0_9DINO</name>
<comment type="caution">
    <text evidence="1">The sequence shown here is derived from an EMBL/GenBank/DDBJ whole genome shotgun (WGS) entry which is preliminary data.</text>
</comment>